<dbReference type="AlphaFoldDB" id="A0A0T7PI68"/>
<dbReference type="EMBL" id="CHKL01000879">
    <property type="protein sequence ID" value="COX40850.1"/>
    <property type="molecule type" value="Genomic_DNA"/>
</dbReference>
<dbReference type="Proteomes" id="UP000039021">
    <property type="component" value="Unassembled WGS sequence"/>
</dbReference>
<dbReference type="EMBL" id="CSBK01002965">
    <property type="protein sequence ID" value="CPA43060.1"/>
    <property type="molecule type" value="Genomic_DNA"/>
</dbReference>
<evidence type="ECO:0000313" key="6">
    <source>
        <dbReference type="EMBL" id="CPA43060.1"/>
    </source>
</evidence>
<organism evidence="4 7">
    <name type="scientific">Mycobacterium tuberculosis</name>
    <dbReference type="NCBI Taxonomy" id="1773"/>
    <lineage>
        <taxon>Bacteria</taxon>
        <taxon>Bacillati</taxon>
        <taxon>Actinomycetota</taxon>
        <taxon>Actinomycetes</taxon>
        <taxon>Mycobacteriales</taxon>
        <taxon>Mycobacteriaceae</taxon>
        <taxon>Mycobacterium</taxon>
        <taxon>Mycobacterium tuberculosis complex</taxon>
    </lineage>
</organism>
<dbReference type="Proteomes" id="UP000048600">
    <property type="component" value="Unassembled WGS sequence"/>
</dbReference>
<evidence type="ECO:0000313" key="5">
    <source>
        <dbReference type="EMBL" id="COX40850.1"/>
    </source>
</evidence>
<dbReference type="EMBL" id="CSAE01000491">
    <property type="protein sequence ID" value="COW38101.1"/>
    <property type="molecule type" value="Genomic_DNA"/>
</dbReference>
<evidence type="ECO:0000313" key="3">
    <source>
        <dbReference type="EMBL" id="CKT69427.1"/>
    </source>
</evidence>
<evidence type="ECO:0000313" key="10">
    <source>
        <dbReference type="Proteomes" id="UP000046947"/>
    </source>
</evidence>
<evidence type="ECO:0000313" key="11">
    <source>
        <dbReference type="Proteomes" id="UP000048600"/>
    </source>
</evidence>
<name>A0A0T7PI68_MYCTX</name>
<evidence type="ECO:0000313" key="9">
    <source>
        <dbReference type="Proteomes" id="UP000046680"/>
    </source>
</evidence>
<gene>
    <name evidence="2" type="ORF">ERS007657_02706</name>
    <name evidence="1" type="ORF">ERS007688_04178</name>
    <name evidence="4" type="ORF">ERS007703_03535</name>
    <name evidence="6" type="ORF">ERS007739_04599</name>
    <name evidence="5" type="ORF">ERS007741_04341</name>
    <name evidence="3" type="ORF">ERS027646_04011</name>
</gene>
<reference evidence="6" key="2">
    <citation type="submission" date="2015-03" db="EMBL/GenBank/DDBJ databases">
        <authorList>
            <consortium name="Pathogen Informatics"/>
            <person name="Murphy D."/>
        </authorList>
    </citation>
    <scope>NUCLEOTIDE SEQUENCE</scope>
    <source>
        <strain evidence="6">N09902308</strain>
    </source>
</reference>
<evidence type="ECO:0000313" key="1">
    <source>
        <dbReference type="EMBL" id="CFE79477.1"/>
    </source>
</evidence>
<dbReference type="Proteomes" id="UP000046680">
    <property type="component" value="Unassembled WGS sequence"/>
</dbReference>
<accession>A0A0T7PI68</accession>
<dbReference type="Proteomes" id="UP000048948">
    <property type="component" value="Unassembled WGS sequence"/>
</dbReference>
<protein>
    <submittedName>
        <fullName evidence="4">Uncharacterized protein</fullName>
    </submittedName>
</protein>
<dbReference type="EMBL" id="CFOH01001123">
    <property type="protein sequence ID" value="CFE79477.1"/>
    <property type="molecule type" value="Genomic_DNA"/>
</dbReference>
<sequence length="79" mass="8132">MLRWIYGRSTSAALGRTENCSISSGHSPPTRIADSTSSAAAIAGILKSRKKIAVKNDTAHNTAIATSTSLAGSSAWISV</sequence>
<evidence type="ECO:0000313" key="2">
    <source>
        <dbReference type="EMBL" id="CFR88686.1"/>
    </source>
</evidence>
<evidence type="ECO:0000313" key="4">
    <source>
        <dbReference type="EMBL" id="COW38101.1"/>
    </source>
</evidence>
<evidence type="ECO:0000313" key="7">
    <source>
        <dbReference type="Proteomes" id="UP000038802"/>
    </source>
</evidence>
<reference evidence="7 8" key="1">
    <citation type="submission" date="2015-03" db="EMBL/GenBank/DDBJ databases">
        <authorList>
            <consortium name="Pathogen Informatics"/>
        </authorList>
    </citation>
    <scope>NUCLEOTIDE SEQUENCE [LARGE SCALE GENOMIC DNA]</scope>
    <source>
        <strain evidence="3 12">Bir 172</strain>
        <strain evidence="2 9">C09601061</strain>
        <strain evidence="1 10">H09601792</strain>
        <strain evidence="7">K00500041</strain>
        <strain evidence="8">N09902308</strain>
        <strain evidence="5 11">P00601463</strain>
    </source>
</reference>
<dbReference type="EMBL" id="CNGE01001081">
    <property type="protein sequence ID" value="CKT69427.1"/>
    <property type="molecule type" value="Genomic_DNA"/>
</dbReference>
<reference evidence="4" key="3">
    <citation type="submission" date="2015-03" db="EMBL/GenBank/DDBJ databases">
        <authorList>
            <person name="Murphy D."/>
        </authorList>
    </citation>
    <scope>NUCLEOTIDE SEQUENCE [LARGE SCALE GENOMIC DNA]</scope>
    <source>
        <strain evidence="4">K00500041</strain>
    </source>
</reference>
<dbReference type="EMBL" id="CGCX01001100">
    <property type="protein sequence ID" value="CFR88686.1"/>
    <property type="molecule type" value="Genomic_DNA"/>
</dbReference>
<evidence type="ECO:0000313" key="12">
    <source>
        <dbReference type="Proteomes" id="UP000048948"/>
    </source>
</evidence>
<dbReference type="Proteomes" id="UP000046947">
    <property type="component" value="Unassembled WGS sequence"/>
</dbReference>
<evidence type="ECO:0000313" key="8">
    <source>
        <dbReference type="Proteomes" id="UP000039021"/>
    </source>
</evidence>
<proteinExistence type="predicted"/>
<dbReference type="Proteomes" id="UP000038802">
    <property type="component" value="Unassembled WGS sequence"/>
</dbReference>